<keyword evidence="3" id="KW-1185">Reference proteome</keyword>
<reference evidence="2 3" key="1">
    <citation type="journal article" date="2015" name="Genome Announc.">
        <title>Expanding the biotechnology potential of lactobacilli through comparative genomics of 213 strains and associated genera.</title>
        <authorList>
            <person name="Sun Z."/>
            <person name="Harris H.M."/>
            <person name="McCann A."/>
            <person name="Guo C."/>
            <person name="Argimon S."/>
            <person name="Zhang W."/>
            <person name="Yang X."/>
            <person name="Jeffery I.B."/>
            <person name="Cooney J.C."/>
            <person name="Kagawa T.F."/>
            <person name="Liu W."/>
            <person name="Song Y."/>
            <person name="Salvetti E."/>
            <person name="Wrobel A."/>
            <person name="Rasinkangas P."/>
            <person name="Parkhill J."/>
            <person name="Rea M.C."/>
            <person name="O'Sullivan O."/>
            <person name="Ritari J."/>
            <person name="Douillard F.P."/>
            <person name="Paul Ross R."/>
            <person name="Yang R."/>
            <person name="Briner A.E."/>
            <person name="Felis G.E."/>
            <person name="de Vos W.M."/>
            <person name="Barrangou R."/>
            <person name="Klaenhammer T.R."/>
            <person name="Caufield P.W."/>
            <person name="Cui Y."/>
            <person name="Zhang H."/>
            <person name="O'Toole P.W."/>
        </authorList>
    </citation>
    <scope>NUCLEOTIDE SEQUENCE [LARGE SCALE GENOMIC DNA]</scope>
    <source>
        <strain evidence="2 3">DSM 23927</strain>
    </source>
</reference>
<feature type="transmembrane region" description="Helical" evidence="1">
    <location>
        <begin position="6"/>
        <end position="25"/>
    </location>
</feature>
<dbReference type="STRING" id="1423727.FC34_GL001157"/>
<keyword evidence="1" id="KW-0472">Membrane</keyword>
<evidence type="ECO:0000313" key="3">
    <source>
        <dbReference type="Proteomes" id="UP000051672"/>
    </source>
</evidence>
<dbReference type="Pfam" id="PF06541">
    <property type="entry name" value="ABC_trans_CmpB"/>
    <property type="match status" value="1"/>
</dbReference>
<dbReference type="AlphaFoldDB" id="A0A0R2AXV8"/>
<proteinExistence type="predicted"/>
<feature type="transmembrane region" description="Helical" evidence="1">
    <location>
        <begin position="149"/>
        <end position="170"/>
    </location>
</feature>
<dbReference type="InterPro" id="IPR010540">
    <property type="entry name" value="CmpB_TMEM229"/>
</dbReference>
<feature type="transmembrane region" description="Helical" evidence="1">
    <location>
        <begin position="69"/>
        <end position="88"/>
    </location>
</feature>
<keyword evidence="1" id="KW-0812">Transmembrane</keyword>
<evidence type="ECO:0000256" key="1">
    <source>
        <dbReference type="SAM" id="Phobius"/>
    </source>
</evidence>
<evidence type="ECO:0000313" key="2">
    <source>
        <dbReference type="EMBL" id="KRM72173.1"/>
    </source>
</evidence>
<comment type="caution">
    <text evidence="2">The sequence shown here is derived from an EMBL/GenBank/DDBJ whole genome shotgun (WGS) entry which is preliminary data.</text>
</comment>
<keyword evidence="1" id="KW-1133">Transmembrane helix</keyword>
<dbReference type="PATRIC" id="fig|1423727.3.peg.1174"/>
<protein>
    <submittedName>
        <fullName evidence="2">Uncharacterized protein</fullName>
    </submittedName>
</protein>
<accession>A0A0R2AXV8</accession>
<organism evidence="2 3">
    <name type="scientific">Lacticaseibacillus brantae DSM 23927</name>
    <dbReference type="NCBI Taxonomy" id="1423727"/>
    <lineage>
        <taxon>Bacteria</taxon>
        <taxon>Bacillati</taxon>
        <taxon>Bacillota</taxon>
        <taxon>Bacilli</taxon>
        <taxon>Lactobacillales</taxon>
        <taxon>Lactobacillaceae</taxon>
        <taxon>Lacticaseibacillus</taxon>
    </lineage>
</organism>
<feature type="transmembrane region" description="Helical" evidence="1">
    <location>
        <begin position="46"/>
        <end position="63"/>
    </location>
</feature>
<gene>
    <name evidence="2" type="ORF">FC34_GL001157</name>
</gene>
<sequence length="244" mass="27912">MEAMVQQFTLFILYFFAYSFIGWVWETLFEGIKEHRWVNTGFLNGPWQPLYGFAIIGVLLLIQPVQDNWLAIYLIAVVYITVLEYVTSWGMEKLFHARWWDYSSIPGNIHGRVALPISLFWGIGGILLVKFVQPVIAGWVSHTASDYGVFAAILLIAAFMFDFGFTLANMPAFRAATKKLDDAVQAAKAKADDWQNQVETDALPKMNYVQRRLLNNFSSMKLTGRQNSVTELRRVLAQNRSIKK</sequence>
<name>A0A0R2AXV8_9LACO</name>
<feature type="transmembrane region" description="Helical" evidence="1">
    <location>
        <begin position="109"/>
        <end position="129"/>
    </location>
</feature>
<dbReference type="Proteomes" id="UP000051672">
    <property type="component" value="Unassembled WGS sequence"/>
</dbReference>
<dbReference type="EMBL" id="AYZQ01000002">
    <property type="protein sequence ID" value="KRM72173.1"/>
    <property type="molecule type" value="Genomic_DNA"/>
</dbReference>